<sequence>MAQSGRLRQSAVDVPERRLSKDGLTGCTPSSFPRHSPCKTQPPGDEMGVMDKSADDDLRCGLGSWHPPWLQRLLSKKTYMLAYGVTGMCYFTLSSYFTATVNTMEKQFKISSRTSGIISGAWDMGSLVSVLFIGYFGVKGNKMRIIGVGSLLVATSCFIRLLPHALYGPGSDVLELTYEHWTGDSLLNITNVSNLGLPVCGSPELSTDCTEATSTVSVPAIIMYVAQFIQGIGCSVYWTLGLTYLDDNITKDKAPLAHATTQCIRLLGPTLGFTFAAYTLSKFVDPTLTPRIDNTDPRWIGAWWLGWAPLGGVVVFLSWIMLLFPRQLPRTASRRAERLKQSIVIPPATSKNFFLAIRHLLSNRILVYNSFSAVFFIFGNVGYWIFMPKYMETMYQQTSSRASLISGAIGLTSAGLGLIASGVVMTRYKPRPRLVASWNVIVEVLDALCKFGWIFLDCGDRHLQGSWGENNTWNLTAQCNSHCECGPDVKFSPVCSLERDASFYSPCHAGCNSTMQFANGTRLFNNCSCIPSGIATDGPCTVDCATNFTIFLVSQCIISFLGASGKAGNILIQIRCVHEDDKPLAIAFSEFLVCALAFIPAPIVFGLVLDSACLVWGETCGSSGNCWLYDDQKLRYLLNLLGSGLMLVGVILDIGVCYYAKDLQMYDEEEANVKRNSVPFDDPAAVEFLRRNSPRT</sequence>
<feature type="transmembrane region" description="Helical" evidence="8">
    <location>
        <begin position="145"/>
        <end position="167"/>
    </location>
</feature>
<comment type="similarity">
    <text evidence="2 8">Belongs to the organo anion transporter (TC 2.A.60) family.</text>
</comment>
<feature type="transmembrane region" description="Helical" evidence="8">
    <location>
        <begin position="591"/>
        <end position="617"/>
    </location>
</feature>
<evidence type="ECO:0000256" key="2">
    <source>
        <dbReference type="ARBA" id="ARBA00009657"/>
    </source>
</evidence>
<protein>
    <recommendedName>
        <fullName evidence="8">Solute carrier organic anion transporter family member</fullName>
    </recommendedName>
</protein>
<dbReference type="PROSITE" id="PS51465">
    <property type="entry name" value="KAZAL_2"/>
    <property type="match status" value="1"/>
</dbReference>
<dbReference type="NCBIfam" id="TIGR00805">
    <property type="entry name" value="oat"/>
    <property type="match status" value="1"/>
</dbReference>
<feature type="domain" description="Kazal-like" evidence="10">
    <location>
        <begin position="473"/>
        <end position="531"/>
    </location>
</feature>
<evidence type="ECO:0000256" key="3">
    <source>
        <dbReference type="ARBA" id="ARBA00022475"/>
    </source>
</evidence>
<dbReference type="PANTHER" id="PTHR11388:SF76">
    <property type="entry name" value="SOLUTE CARRIER ORGANIC ANION TRANSPORTER FAMILY MEMBER"/>
    <property type="match status" value="1"/>
</dbReference>
<accession>A0AAN9W6X6</accession>
<feature type="transmembrane region" description="Helical" evidence="8">
    <location>
        <begin position="637"/>
        <end position="660"/>
    </location>
</feature>
<comment type="subcellular location">
    <subcellularLocation>
        <location evidence="1 8">Cell membrane</location>
        <topology evidence="1 8">Multi-pass membrane protein</topology>
    </subcellularLocation>
</comment>
<evidence type="ECO:0000256" key="9">
    <source>
        <dbReference type="SAM" id="MobiDB-lite"/>
    </source>
</evidence>
<evidence type="ECO:0000256" key="1">
    <source>
        <dbReference type="ARBA" id="ARBA00004651"/>
    </source>
</evidence>
<feature type="transmembrane region" description="Helical" evidence="8">
    <location>
        <begin position="79"/>
        <end position="97"/>
    </location>
</feature>
<dbReference type="SUPFAM" id="SSF103473">
    <property type="entry name" value="MFS general substrate transporter"/>
    <property type="match status" value="1"/>
</dbReference>
<evidence type="ECO:0000313" key="12">
    <source>
        <dbReference type="Proteomes" id="UP001378592"/>
    </source>
</evidence>
<comment type="caution">
    <text evidence="8">Lacks conserved residue(s) required for the propagation of feature annotation.</text>
</comment>
<keyword evidence="5 8" id="KW-1133">Transmembrane helix</keyword>
<evidence type="ECO:0000256" key="6">
    <source>
        <dbReference type="ARBA" id="ARBA00023136"/>
    </source>
</evidence>
<feature type="region of interest" description="Disordered" evidence="9">
    <location>
        <begin position="1"/>
        <end position="50"/>
    </location>
</feature>
<gene>
    <name evidence="11" type="ORF">R5R35_013725</name>
</gene>
<evidence type="ECO:0000256" key="4">
    <source>
        <dbReference type="ARBA" id="ARBA00022692"/>
    </source>
</evidence>
<dbReference type="InterPro" id="IPR036259">
    <property type="entry name" value="MFS_trans_sf"/>
</dbReference>
<keyword evidence="8" id="KW-0813">Transport</keyword>
<feature type="transmembrane region" description="Helical" evidence="8">
    <location>
        <begin position="117"/>
        <end position="138"/>
    </location>
</feature>
<evidence type="ECO:0000256" key="8">
    <source>
        <dbReference type="RuleBase" id="RU362056"/>
    </source>
</evidence>
<comment type="caution">
    <text evidence="11">The sequence shown here is derived from an EMBL/GenBank/DDBJ whole genome shotgun (WGS) entry which is preliminary data.</text>
</comment>
<dbReference type="GO" id="GO:0006811">
    <property type="term" value="P:monoatomic ion transport"/>
    <property type="evidence" value="ECO:0007669"/>
    <property type="project" value="UniProtKB-KW"/>
</dbReference>
<dbReference type="GO" id="GO:0043252">
    <property type="term" value="P:sodium-independent organic anion transport"/>
    <property type="evidence" value="ECO:0007669"/>
    <property type="project" value="TreeGrafter"/>
</dbReference>
<organism evidence="11 12">
    <name type="scientific">Gryllus longicercus</name>
    <dbReference type="NCBI Taxonomy" id="2509291"/>
    <lineage>
        <taxon>Eukaryota</taxon>
        <taxon>Metazoa</taxon>
        <taxon>Ecdysozoa</taxon>
        <taxon>Arthropoda</taxon>
        <taxon>Hexapoda</taxon>
        <taxon>Insecta</taxon>
        <taxon>Pterygota</taxon>
        <taxon>Neoptera</taxon>
        <taxon>Polyneoptera</taxon>
        <taxon>Orthoptera</taxon>
        <taxon>Ensifera</taxon>
        <taxon>Gryllidea</taxon>
        <taxon>Grylloidea</taxon>
        <taxon>Gryllidae</taxon>
        <taxon>Gryllinae</taxon>
        <taxon>Gryllus</taxon>
    </lineage>
</organism>
<reference evidence="11 12" key="1">
    <citation type="submission" date="2024-03" db="EMBL/GenBank/DDBJ databases">
        <title>The genome assembly and annotation of the cricket Gryllus longicercus Weissman &amp; Gray.</title>
        <authorList>
            <person name="Szrajer S."/>
            <person name="Gray D."/>
            <person name="Ylla G."/>
        </authorList>
    </citation>
    <scope>NUCLEOTIDE SEQUENCE [LARGE SCALE GENOMIC DNA]</scope>
    <source>
        <strain evidence="11">DAG 2021-001</strain>
        <tissue evidence="11">Whole body minus gut</tissue>
    </source>
</reference>
<keyword evidence="4 8" id="KW-0812">Transmembrane</keyword>
<keyword evidence="6 8" id="KW-0472">Membrane</keyword>
<dbReference type="EMBL" id="JAZDUA010000066">
    <property type="protein sequence ID" value="KAK7869949.1"/>
    <property type="molecule type" value="Genomic_DNA"/>
</dbReference>
<dbReference type="PANTHER" id="PTHR11388">
    <property type="entry name" value="ORGANIC ANION TRANSPORTER"/>
    <property type="match status" value="1"/>
</dbReference>
<dbReference type="GO" id="GO:0016323">
    <property type="term" value="C:basolateral plasma membrane"/>
    <property type="evidence" value="ECO:0007669"/>
    <property type="project" value="TreeGrafter"/>
</dbReference>
<dbReference type="Gene3D" id="1.20.1250.20">
    <property type="entry name" value="MFS general substrate transporter like domains"/>
    <property type="match status" value="1"/>
</dbReference>
<evidence type="ECO:0000256" key="7">
    <source>
        <dbReference type="ARBA" id="ARBA00023157"/>
    </source>
</evidence>
<dbReference type="CDD" id="cd17336">
    <property type="entry name" value="MFS_SLCO_OATP"/>
    <property type="match status" value="1"/>
</dbReference>
<name>A0AAN9W6X6_9ORTH</name>
<dbReference type="InterPro" id="IPR002350">
    <property type="entry name" value="Kazal_dom"/>
</dbReference>
<dbReference type="Proteomes" id="UP001378592">
    <property type="component" value="Unassembled WGS sequence"/>
</dbReference>
<dbReference type="InterPro" id="IPR004156">
    <property type="entry name" value="OATP"/>
</dbReference>
<dbReference type="Pfam" id="PF03137">
    <property type="entry name" value="OATP"/>
    <property type="match status" value="1"/>
</dbReference>
<feature type="transmembrane region" description="Helical" evidence="8">
    <location>
        <begin position="304"/>
        <end position="324"/>
    </location>
</feature>
<dbReference type="GO" id="GO:0015347">
    <property type="term" value="F:sodium-independent organic anion transmembrane transporter activity"/>
    <property type="evidence" value="ECO:0007669"/>
    <property type="project" value="TreeGrafter"/>
</dbReference>
<keyword evidence="8" id="KW-0406">Ion transport</keyword>
<feature type="transmembrane region" description="Helical" evidence="8">
    <location>
        <begin position="365"/>
        <end position="385"/>
    </location>
</feature>
<evidence type="ECO:0000259" key="10">
    <source>
        <dbReference type="PROSITE" id="PS51465"/>
    </source>
</evidence>
<feature type="transmembrane region" description="Helical" evidence="8">
    <location>
        <begin position="405"/>
        <end position="424"/>
    </location>
</feature>
<dbReference type="AlphaFoldDB" id="A0AAN9W6X6"/>
<feature type="transmembrane region" description="Helical" evidence="8">
    <location>
        <begin position="221"/>
        <end position="245"/>
    </location>
</feature>
<keyword evidence="3" id="KW-1003">Cell membrane</keyword>
<evidence type="ECO:0000256" key="5">
    <source>
        <dbReference type="ARBA" id="ARBA00022989"/>
    </source>
</evidence>
<keyword evidence="12" id="KW-1185">Reference proteome</keyword>
<keyword evidence="7" id="KW-1015">Disulfide bond</keyword>
<feature type="transmembrane region" description="Helical" evidence="8">
    <location>
        <begin position="266"/>
        <end position="284"/>
    </location>
</feature>
<proteinExistence type="inferred from homology"/>
<evidence type="ECO:0000313" key="11">
    <source>
        <dbReference type="EMBL" id="KAK7869949.1"/>
    </source>
</evidence>